<organism evidence="13 14">
    <name type="scientific">Clostridium tanneri</name>
    <dbReference type="NCBI Taxonomy" id="3037988"/>
    <lineage>
        <taxon>Bacteria</taxon>
        <taxon>Bacillati</taxon>
        <taxon>Bacillota</taxon>
        <taxon>Clostridia</taxon>
        <taxon>Eubacteriales</taxon>
        <taxon>Clostridiaceae</taxon>
        <taxon>Clostridium</taxon>
    </lineage>
</organism>
<dbReference type="PIRSF" id="PIRSF006816">
    <property type="entry name" value="Cyc3_hyd_g"/>
    <property type="match status" value="1"/>
</dbReference>
<dbReference type="Gene3D" id="3.40.50.80">
    <property type="entry name" value="Nucleotide-binding domain of ferredoxin-NADP reductase (FNR) module"/>
    <property type="match status" value="1"/>
</dbReference>
<evidence type="ECO:0000259" key="12">
    <source>
        <dbReference type="PROSITE" id="PS51384"/>
    </source>
</evidence>
<dbReference type="InterPro" id="IPR017938">
    <property type="entry name" value="Riboflavin_synthase-like_b-brl"/>
</dbReference>
<evidence type="ECO:0000256" key="10">
    <source>
        <dbReference type="ARBA" id="ARBA00023014"/>
    </source>
</evidence>
<comment type="similarity">
    <text evidence="1 11">Belongs to the PyrK family.</text>
</comment>
<evidence type="ECO:0000256" key="1">
    <source>
        <dbReference type="ARBA" id="ARBA00006422"/>
    </source>
</evidence>
<feature type="binding site" evidence="11">
    <location>
        <position position="222"/>
    </location>
    <ligand>
        <name>[2Fe-2S] cluster</name>
        <dbReference type="ChEBI" id="CHEBI:190135"/>
    </ligand>
</feature>
<keyword evidence="9 11" id="KW-0408">Iron</keyword>
<accession>A0ABU4JSS4</accession>
<feature type="binding site" evidence="11">
    <location>
        <position position="219"/>
    </location>
    <ligand>
        <name>[2Fe-2S] cluster</name>
        <dbReference type="ChEBI" id="CHEBI:190135"/>
    </ligand>
</feature>
<comment type="function">
    <text evidence="11">Responsible for channeling the electrons from the oxidation of dihydroorotate from the FMN redox center in the PyrD type B subunit to the ultimate electron acceptor NAD(+).</text>
</comment>
<evidence type="ECO:0000256" key="8">
    <source>
        <dbReference type="ARBA" id="ARBA00022982"/>
    </source>
</evidence>
<comment type="caution">
    <text evidence="13">The sequence shown here is derived from an EMBL/GenBank/DDBJ whole genome shotgun (WGS) entry which is preliminary data.</text>
</comment>
<feature type="domain" description="FAD-binding FR-type" evidence="12">
    <location>
        <begin position="6"/>
        <end position="100"/>
    </location>
</feature>
<dbReference type="PANTHER" id="PTHR43513:SF3">
    <property type="entry name" value="DIHYDROOROTATE DEHYDROGENASE B (NAD(+)), ELECTRON TRANSFER SUBUNIT-RELATED"/>
    <property type="match status" value="1"/>
</dbReference>
<evidence type="ECO:0000313" key="14">
    <source>
        <dbReference type="Proteomes" id="UP001281656"/>
    </source>
</evidence>
<feature type="binding site" evidence="11">
    <location>
        <position position="214"/>
    </location>
    <ligand>
        <name>[2Fe-2S] cluster</name>
        <dbReference type="ChEBI" id="CHEBI:190135"/>
    </ligand>
</feature>
<dbReference type="CDD" id="cd06218">
    <property type="entry name" value="DHOD_e_trans"/>
    <property type="match status" value="1"/>
</dbReference>
<dbReference type="InterPro" id="IPR012165">
    <property type="entry name" value="Cyt_c3_hydrogenase_gsu"/>
</dbReference>
<feature type="binding site" evidence="11">
    <location>
        <position position="234"/>
    </location>
    <ligand>
        <name>[2Fe-2S] cluster</name>
        <dbReference type="ChEBI" id="CHEBI:190135"/>
    </ligand>
</feature>
<keyword evidence="7 11" id="KW-0665">Pyrimidine biosynthesis</keyword>
<dbReference type="PROSITE" id="PS51384">
    <property type="entry name" value="FAD_FR"/>
    <property type="match status" value="1"/>
</dbReference>
<dbReference type="SUPFAM" id="SSF63380">
    <property type="entry name" value="Riboflavin synthase domain-like"/>
    <property type="match status" value="1"/>
</dbReference>
<comment type="cofactor">
    <cofactor evidence="11">
        <name>[2Fe-2S] cluster</name>
        <dbReference type="ChEBI" id="CHEBI:190135"/>
    </cofactor>
    <text evidence="11">Binds 1 [2Fe-2S] cluster per subunit.</text>
</comment>
<keyword evidence="4 11" id="KW-0001">2Fe-2S</keyword>
<feature type="binding site" evidence="11">
    <location>
        <begin position="53"/>
        <end position="56"/>
    </location>
    <ligand>
        <name>FAD</name>
        <dbReference type="ChEBI" id="CHEBI:57692"/>
    </ligand>
</feature>
<evidence type="ECO:0000256" key="3">
    <source>
        <dbReference type="ARBA" id="ARBA00022630"/>
    </source>
</evidence>
<dbReference type="Gene3D" id="2.10.240.10">
    <property type="entry name" value="Dihydroorotate dehydrogenase, electron transfer subunit"/>
    <property type="match status" value="1"/>
</dbReference>
<keyword evidence="2 11" id="KW-0813">Transport</keyword>
<comment type="cofactor">
    <cofactor evidence="11">
        <name>FAD</name>
        <dbReference type="ChEBI" id="CHEBI:57692"/>
    </cofactor>
    <text evidence="11">Binds 1 FAD per subunit.</text>
</comment>
<dbReference type="InterPro" id="IPR050353">
    <property type="entry name" value="PyrK_electron_transfer"/>
</dbReference>
<comment type="pathway">
    <text evidence="11">Pyrimidine metabolism; UMP biosynthesis via de novo pathway; orotate from (S)-dihydroorotate (NAD(+) route): step 1/1.</text>
</comment>
<keyword evidence="8 11" id="KW-0249">Electron transport</keyword>
<reference evidence="13 14" key="1">
    <citation type="submission" date="2023-04" db="EMBL/GenBank/DDBJ databases">
        <title>Clostridium tannerae sp. nov., isolated from the fecal material of an alpaca.</title>
        <authorList>
            <person name="Miller S."/>
            <person name="Hendry M."/>
            <person name="King J."/>
            <person name="Sankaranarayanan K."/>
            <person name="Lawson P.A."/>
        </authorList>
    </citation>
    <scope>NUCLEOTIDE SEQUENCE [LARGE SCALE GENOMIC DNA]</scope>
    <source>
        <strain evidence="13 14">A1-XYC3</strain>
    </source>
</reference>
<dbReference type="HAMAP" id="MF_01211">
    <property type="entry name" value="DHODB_Fe_S_bind"/>
    <property type="match status" value="1"/>
</dbReference>
<dbReference type="InterPro" id="IPR023455">
    <property type="entry name" value="Dihydroorotate_DHASE_ETsu"/>
</dbReference>
<dbReference type="RefSeq" id="WP_318797856.1">
    <property type="nucleotide sequence ID" value="NZ_JARUJP010000008.1"/>
</dbReference>
<dbReference type="InterPro" id="IPR019480">
    <property type="entry name" value="Dihydroorotate_DH_Fe-S-bd"/>
</dbReference>
<dbReference type="NCBIfam" id="NF000798">
    <property type="entry name" value="PRK00054.1-3"/>
    <property type="match status" value="1"/>
</dbReference>
<evidence type="ECO:0000256" key="11">
    <source>
        <dbReference type="HAMAP-Rule" id="MF_01211"/>
    </source>
</evidence>
<dbReference type="PANTHER" id="PTHR43513">
    <property type="entry name" value="DIHYDROOROTATE DEHYDROGENASE B (NAD(+)), ELECTRON TRANSFER SUBUNIT"/>
    <property type="match status" value="1"/>
</dbReference>
<dbReference type="EMBL" id="JARUJP010000008">
    <property type="protein sequence ID" value="MDW8801184.1"/>
    <property type="molecule type" value="Genomic_DNA"/>
</dbReference>
<dbReference type="InterPro" id="IPR039261">
    <property type="entry name" value="FNR_nucleotide-bd"/>
</dbReference>
<proteinExistence type="inferred from homology"/>
<dbReference type="SUPFAM" id="SSF52343">
    <property type="entry name" value="Ferredoxin reductase-like, C-terminal NADP-linked domain"/>
    <property type="match status" value="1"/>
</dbReference>
<dbReference type="Pfam" id="PF10418">
    <property type="entry name" value="DHODB_Fe-S_bind"/>
    <property type="match status" value="1"/>
</dbReference>
<protein>
    <recommendedName>
        <fullName evidence="11">Dihydroorotate dehydrogenase B (NAD(+)), electron transfer subunit</fullName>
    </recommendedName>
    <alternativeName>
        <fullName evidence="11">Dihydroorotate oxidase B, electron transfer subunit</fullName>
    </alternativeName>
</protein>
<evidence type="ECO:0000256" key="4">
    <source>
        <dbReference type="ARBA" id="ARBA00022714"/>
    </source>
</evidence>
<evidence type="ECO:0000313" key="13">
    <source>
        <dbReference type="EMBL" id="MDW8801184.1"/>
    </source>
</evidence>
<feature type="binding site" evidence="11">
    <location>
        <begin position="75"/>
        <end position="76"/>
    </location>
    <ligand>
        <name>FAD</name>
        <dbReference type="ChEBI" id="CHEBI:57692"/>
    </ligand>
</feature>
<gene>
    <name evidence="11" type="primary">pyrK</name>
    <name evidence="13" type="ORF">P8V03_08445</name>
</gene>
<keyword evidence="10 11" id="KW-0411">Iron-sulfur</keyword>
<keyword evidence="6 11" id="KW-0274">FAD</keyword>
<dbReference type="InterPro" id="IPR017927">
    <property type="entry name" value="FAD-bd_FR_type"/>
</dbReference>
<dbReference type="InterPro" id="IPR037117">
    <property type="entry name" value="Dihydroorotate_DH_ele_sf"/>
</dbReference>
<comment type="subunit">
    <text evidence="11">Heterotetramer of 2 PyrK and 2 PyrD type B subunits.</text>
</comment>
<evidence type="ECO:0000256" key="6">
    <source>
        <dbReference type="ARBA" id="ARBA00022827"/>
    </source>
</evidence>
<keyword evidence="14" id="KW-1185">Reference proteome</keyword>
<name>A0ABU4JSS4_9CLOT</name>
<keyword evidence="5 11" id="KW-0479">Metal-binding</keyword>
<evidence type="ECO:0000256" key="2">
    <source>
        <dbReference type="ARBA" id="ARBA00022448"/>
    </source>
</evidence>
<evidence type="ECO:0000256" key="5">
    <source>
        <dbReference type="ARBA" id="ARBA00022723"/>
    </source>
</evidence>
<sequence>MKKLKIDYIDGIVYENVQITDGIYRLVVKGNFNGNPGQFYMLRSWENEPLLGRPISINEISEEKITFLYQVYGEGTKLLSEVTEGNKIQLMGPLGNGFDIEKIKGKVAIVTGGIGVAPMLYAAERLEDCEIDLYAGFREETYGLQEFKKYVKSIQVSTENGKEGHRGYITEVFSPGNYDMVLCCGPEIMMNKVVKVCNEANVTSYVSMEKHMACGIGACLVCTCKTRNGNKRTCKDGPVFLGSDLEID</sequence>
<evidence type="ECO:0000256" key="7">
    <source>
        <dbReference type="ARBA" id="ARBA00022975"/>
    </source>
</evidence>
<keyword evidence="3 11" id="KW-0285">Flavoprotein</keyword>
<evidence type="ECO:0000256" key="9">
    <source>
        <dbReference type="ARBA" id="ARBA00023004"/>
    </source>
</evidence>
<dbReference type="Gene3D" id="2.40.30.10">
    <property type="entry name" value="Translation factors"/>
    <property type="match status" value="1"/>
</dbReference>
<dbReference type="Proteomes" id="UP001281656">
    <property type="component" value="Unassembled WGS sequence"/>
</dbReference>
<feature type="binding site" evidence="11">
    <location>
        <begin position="68"/>
        <end position="70"/>
    </location>
    <ligand>
        <name>FAD</name>
        <dbReference type="ChEBI" id="CHEBI:57692"/>
    </ligand>
</feature>